<proteinExistence type="inferred from homology"/>
<dbReference type="Pfam" id="PF03466">
    <property type="entry name" value="LysR_substrate"/>
    <property type="match status" value="1"/>
</dbReference>
<dbReference type="SUPFAM" id="SSF53850">
    <property type="entry name" value="Periplasmic binding protein-like II"/>
    <property type="match status" value="1"/>
</dbReference>
<dbReference type="InterPro" id="IPR050950">
    <property type="entry name" value="HTH-type_LysR_regulators"/>
</dbReference>
<comment type="similarity">
    <text evidence="1">Belongs to the LysR transcriptional regulatory family.</text>
</comment>
<dbReference type="OrthoDB" id="8587114at2"/>
<dbReference type="RefSeq" id="WP_132478045.1">
    <property type="nucleotide sequence ID" value="NZ_JBHRVM010000001.1"/>
</dbReference>
<keyword evidence="7" id="KW-1185">Reference proteome</keyword>
<dbReference type="PANTHER" id="PTHR30419">
    <property type="entry name" value="HTH-TYPE TRANSCRIPTIONAL REGULATOR YBHD"/>
    <property type="match status" value="1"/>
</dbReference>
<sequence>MNPSTIEFFVMVARLGSISRAALELGIEQSTITRHIGKLESDIGVRLFHRSGRGVMLTDAGRVFLARAQEVVQALEQARQTAAHLAGSGPAQIVIAAQPTIAWQMFGRLAHVLSARFPDAKLRFMEGLGSQLMNWLVEGQIDMALLYVPTQANVVDFDELLKEPLYCVAAQDFPLPAGPLDMRALLSLPMVLPSTQHGLRGLMQSLAHQEGLSLHTAIECDGSIAVTKRLVEAGHGCTILPLAAIAREHEAGLLKAVPVNDARLLRTVAIATARNRPLMDANWEIGQMIRQVGAELVQAGAWPGVQGMQRRA</sequence>
<dbReference type="Proteomes" id="UP000294692">
    <property type="component" value="Unassembled WGS sequence"/>
</dbReference>
<dbReference type="EMBL" id="SMBX01000011">
    <property type="protein sequence ID" value="TCU93692.1"/>
    <property type="molecule type" value="Genomic_DNA"/>
</dbReference>
<dbReference type="PANTHER" id="PTHR30419:SF8">
    <property type="entry name" value="NITROGEN ASSIMILATION TRANSCRIPTIONAL ACTIVATOR-RELATED"/>
    <property type="match status" value="1"/>
</dbReference>
<reference evidence="6 7" key="1">
    <citation type="submission" date="2019-03" db="EMBL/GenBank/DDBJ databases">
        <title>Genomic Encyclopedia of Type Strains, Phase IV (KMG-IV): sequencing the most valuable type-strain genomes for metagenomic binning, comparative biology and taxonomic classification.</title>
        <authorList>
            <person name="Goeker M."/>
        </authorList>
    </citation>
    <scope>NUCLEOTIDE SEQUENCE [LARGE SCALE GENOMIC DNA]</scope>
    <source>
        <strain evidence="6 7">DSM 100048</strain>
    </source>
</reference>
<organism evidence="6 7">
    <name type="scientific">Paracandidimonas soli</name>
    <dbReference type="NCBI Taxonomy" id="1917182"/>
    <lineage>
        <taxon>Bacteria</taxon>
        <taxon>Pseudomonadati</taxon>
        <taxon>Pseudomonadota</taxon>
        <taxon>Betaproteobacteria</taxon>
        <taxon>Burkholderiales</taxon>
        <taxon>Alcaligenaceae</taxon>
        <taxon>Paracandidimonas</taxon>
    </lineage>
</organism>
<dbReference type="GO" id="GO:0003677">
    <property type="term" value="F:DNA binding"/>
    <property type="evidence" value="ECO:0007669"/>
    <property type="project" value="UniProtKB-KW"/>
</dbReference>
<dbReference type="SUPFAM" id="SSF46785">
    <property type="entry name" value="Winged helix' DNA-binding domain"/>
    <property type="match status" value="1"/>
</dbReference>
<dbReference type="InterPro" id="IPR036390">
    <property type="entry name" value="WH_DNA-bd_sf"/>
</dbReference>
<dbReference type="AlphaFoldDB" id="A0A4R3URK0"/>
<evidence type="ECO:0000256" key="1">
    <source>
        <dbReference type="ARBA" id="ARBA00009437"/>
    </source>
</evidence>
<keyword evidence="3" id="KW-0238">DNA-binding</keyword>
<keyword evidence="4" id="KW-0804">Transcription</keyword>
<gene>
    <name evidence="6" type="ORF">EV686_11144</name>
</gene>
<protein>
    <submittedName>
        <fullName evidence="6">LysR family transcriptional regulator</fullName>
    </submittedName>
</protein>
<dbReference type="InterPro" id="IPR036388">
    <property type="entry name" value="WH-like_DNA-bd_sf"/>
</dbReference>
<evidence type="ECO:0000313" key="7">
    <source>
        <dbReference type="Proteomes" id="UP000294692"/>
    </source>
</evidence>
<dbReference type="Gene3D" id="1.10.10.10">
    <property type="entry name" value="Winged helix-like DNA-binding domain superfamily/Winged helix DNA-binding domain"/>
    <property type="match status" value="1"/>
</dbReference>
<accession>A0A4R3URK0</accession>
<dbReference type="InterPro" id="IPR000847">
    <property type="entry name" value="LysR_HTH_N"/>
</dbReference>
<dbReference type="GO" id="GO:0005829">
    <property type="term" value="C:cytosol"/>
    <property type="evidence" value="ECO:0007669"/>
    <property type="project" value="TreeGrafter"/>
</dbReference>
<dbReference type="Pfam" id="PF00126">
    <property type="entry name" value="HTH_1"/>
    <property type="match status" value="1"/>
</dbReference>
<evidence type="ECO:0000256" key="3">
    <source>
        <dbReference type="ARBA" id="ARBA00023125"/>
    </source>
</evidence>
<feature type="domain" description="HTH lysR-type" evidence="5">
    <location>
        <begin position="1"/>
        <end position="58"/>
    </location>
</feature>
<evidence type="ECO:0000256" key="4">
    <source>
        <dbReference type="ARBA" id="ARBA00023163"/>
    </source>
</evidence>
<dbReference type="GO" id="GO:0003700">
    <property type="term" value="F:DNA-binding transcription factor activity"/>
    <property type="evidence" value="ECO:0007669"/>
    <property type="project" value="InterPro"/>
</dbReference>
<evidence type="ECO:0000313" key="6">
    <source>
        <dbReference type="EMBL" id="TCU93692.1"/>
    </source>
</evidence>
<keyword evidence="2" id="KW-0805">Transcription regulation</keyword>
<dbReference type="Gene3D" id="3.40.190.290">
    <property type="match status" value="1"/>
</dbReference>
<dbReference type="InterPro" id="IPR005119">
    <property type="entry name" value="LysR_subst-bd"/>
</dbReference>
<dbReference type="PRINTS" id="PR00039">
    <property type="entry name" value="HTHLYSR"/>
</dbReference>
<comment type="caution">
    <text evidence="6">The sequence shown here is derived from an EMBL/GenBank/DDBJ whole genome shotgun (WGS) entry which is preliminary data.</text>
</comment>
<dbReference type="PROSITE" id="PS50931">
    <property type="entry name" value="HTH_LYSR"/>
    <property type="match status" value="1"/>
</dbReference>
<name>A0A4R3URK0_9BURK</name>
<evidence type="ECO:0000259" key="5">
    <source>
        <dbReference type="PROSITE" id="PS50931"/>
    </source>
</evidence>
<evidence type="ECO:0000256" key="2">
    <source>
        <dbReference type="ARBA" id="ARBA00023015"/>
    </source>
</evidence>
<dbReference type="FunFam" id="1.10.10.10:FF:000001">
    <property type="entry name" value="LysR family transcriptional regulator"/>
    <property type="match status" value="1"/>
</dbReference>